<organism evidence="1">
    <name type="scientific">viral metagenome</name>
    <dbReference type="NCBI Taxonomy" id="1070528"/>
    <lineage>
        <taxon>unclassified sequences</taxon>
        <taxon>metagenomes</taxon>
        <taxon>organismal metagenomes</taxon>
    </lineage>
</organism>
<protein>
    <submittedName>
        <fullName evidence="1">Uncharacterized protein</fullName>
    </submittedName>
</protein>
<sequence length="122" mass="14710">MSWNTFYIGAPCVHEYASRRSHPMYSLPILFHEMKQTTPMRLSWLTPQKMATSDHSTFELRHATEGMKEPSIYERRMLRLFHYMMQFSIACTIKRGPQIKWPILWDIWKTGRVRLPEKIVFF</sequence>
<dbReference type="AlphaFoldDB" id="A0A6C0DE40"/>
<dbReference type="EMBL" id="MN739588">
    <property type="protein sequence ID" value="QHT14681.1"/>
    <property type="molecule type" value="Genomic_DNA"/>
</dbReference>
<evidence type="ECO:0000313" key="1">
    <source>
        <dbReference type="EMBL" id="QHT14681.1"/>
    </source>
</evidence>
<proteinExistence type="predicted"/>
<accession>A0A6C0DE40</accession>
<name>A0A6C0DE40_9ZZZZ</name>
<reference evidence="1" key="1">
    <citation type="journal article" date="2020" name="Nature">
        <title>Giant virus diversity and host interactions through global metagenomics.</title>
        <authorList>
            <person name="Schulz F."/>
            <person name="Roux S."/>
            <person name="Paez-Espino D."/>
            <person name="Jungbluth S."/>
            <person name="Walsh D.A."/>
            <person name="Denef V.J."/>
            <person name="McMahon K.D."/>
            <person name="Konstantinidis K.T."/>
            <person name="Eloe-Fadrosh E.A."/>
            <person name="Kyrpides N.C."/>
            <person name="Woyke T."/>
        </authorList>
    </citation>
    <scope>NUCLEOTIDE SEQUENCE</scope>
    <source>
        <strain evidence="1">GVMAG-M-3300023174-141</strain>
    </source>
</reference>